<dbReference type="InterPro" id="IPR006222">
    <property type="entry name" value="GCVT_N"/>
</dbReference>
<dbReference type="EMBL" id="SHLY01000002">
    <property type="protein sequence ID" value="TAA47339.1"/>
    <property type="molecule type" value="Genomic_DNA"/>
</dbReference>
<dbReference type="InterPro" id="IPR045179">
    <property type="entry name" value="YgfZ/GcvT"/>
</dbReference>
<evidence type="ECO:0000259" key="2">
    <source>
        <dbReference type="Pfam" id="PF21130"/>
    </source>
</evidence>
<feature type="domain" description="GCVT N-terminal" evidence="1">
    <location>
        <begin position="24"/>
        <end position="140"/>
    </location>
</feature>
<organism evidence="3 4">
    <name type="scientific">Corallincola spongiicola</name>
    <dbReference type="NCBI Taxonomy" id="2520508"/>
    <lineage>
        <taxon>Bacteria</taxon>
        <taxon>Pseudomonadati</taxon>
        <taxon>Pseudomonadota</taxon>
        <taxon>Gammaproteobacteria</taxon>
        <taxon>Alteromonadales</taxon>
        <taxon>Psychromonadaceae</taxon>
        <taxon>Corallincola</taxon>
    </lineage>
</organism>
<dbReference type="NCBIfam" id="TIGR03317">
    <property type="entry name" value="ygfZ_signature"/>
    <property type="match status" value="1"/>
</dbReference>
<proteinExistence type="predicted"/>
<dbReference type="Pfam" id="PF21130">
    <property type="entry name" value="YgfZ_barrel"/>
    <property type="match status" value="1"/>
</dbReference>
<dbReference type="RefSeq" id="WP_130566479.1">
    <property type="nucleotide sequence ID" value="NZ_SHLY01000002.1"/>
</dbReference>
<dbReference type="NCBIfam" id="NF007110">
    <property type="entry name" value="PRK09559.1"/>
    <property type="match status" value="1"/>
</dbReference>
<accession>A0ABY1WRJ8</accession>
<evidence type="ECO:0000313" key="3">
    <source>
        <dbReference type="EMBL" id="TAA47339.1"/>
    </source>
</evidence>
<sequence>MSLAATSLEQSNNKLLADIVVAPLNSLAITEISGEDRRSYLQGQVTCDVNQLLSGHYQWGAQCDFKGKVWTTFLLSENAETLLMLHGQASQSPALAELKKFAAFAKAEINDQTEQWQRFGIMGDKATTLLKTCYSKLPDSNETVVACSDGLIFYIPSPKPRYLLLLPTGAVLPAPLNAAPQESEQLWQLLDIEAGYPNLEPPLIQKYVPQMLNLQALGGISFKKGCYIGQETVARMKYLGKNKRTMFILQGNFGAEVQAGSELEQATNDSWRPAGLVLSAVSINGSGKLLAVMPSDSSADSEYRIKTEADSRVTIAPLPYPLAEQES</sequence>
<dbReference type="Proteomes" id="UP000292544">
    <property type="component" value="Unassembled WGS sequence"/>
</dbReference>
<dbReference type="SUPFAM" id="SSF101790">
    <property type="entry name" value="Aminomethyltransferase beta-barrel domain"/>
    <property type="match status" value="1"/>
</dbReference>
<comment type="caution">
    <text evidence="3">The sequence shown here is derived from an EMBL/GenBank/DDBJ whole genome shotgun (WGS) entry which is preliminary data.</text>
</comment>
<dbReference type="InterPro" id="IPR017703">
    <property type="entry name" value="YgfZ/GCV_T_CS"/>
</dbReference>
<gene>
    <name evidence="3" type="primary">ygfZ</name>
    <name evidence="3" type="ORF">EXY25_08895</name>
</gene>
<dbReference type="InterPro" id="IPR029043">
    <property type="entry name" value="GcvT/YgfZ_C"/>
</dbReference>
<dbReference type="SUPFAM" id="SSF103025">
    <property type="entry name" value="Folate-binding domain"/>
    <property type="match status" value="1"/>
</dbReference>
<evidence type="ECO:0000313" key="4">
    <source>
        <dbReference type="Proteomes" id="UP000292544"/>
    </source>
</evidence>
<dbReference type="Gene3D" id="3.30.70.1400">
    <property type="entry name" value="Aminomethyltransferase beta-barrel domains"/>
    <property type="match status" value="1"/>
</dbReference>
<dbReference type="PANTHER" id="PTHR22602">
    <property type="entry name" value="TRANSFERASE CAF17, MITOCHONDRIAL-RELATED"/>
    <property type="match status" value="1"/>
</dbReference>
<dbReference type="InterPro" id="IPR048451">
    <property type="entry name" value="YgfZ_barrel"/>
</dbReference>
<keyword evidence="4" id="KW-1185">Reference proteome</keyword>
<feature type="domain" description="tRNA-modifying protein YgfZ-like beta-barrel" evidence="2">
    <location>
        <begin position="242"/>
        <end position="306"/>
    </location>
</feature>
<dbReference type="PANTHER" id="PTHR22602:SF0">
    <property type="entry name" value="TRANSFERASE CAF17, MITOCHONDRIAL-RELATED"/>
    <property type="match status" value="1"/>
</dbReference>
<name>A0ABY1WRJ8_9GAMM</name>
<dbReference type="Gene3D" id="2.40.30.160">
    <property type="match status" value="1"/>
</dbReference>
<dbReference type="Pfam" id="PF01571">
    <property type="entry name" value="GCV_T"/>
    <property type="match status" value="1"/>
</dbReference>
<dbReference type="Gene3D" id="3.30.70.1630">
    <property type="match status" value="1"/>
</dbReference>
<protein>
    <submittedName>
        <fullName evidence="3">tRNA-modifying protein YgfZ</fullName>
    </submittedName>
</protein>
<evidence type="ECO:0000259" key="1">
    <source>
        <dbReference type="Pfam" id="PF01571"/>
    </source>
</evidence>
<dbReference type="PIRSF" id="PIRSF006487">
    <property type="entry name" value="GcvT"/>
    <property type="match status" value="1"/>
</dbReference>
<reference evidence="4" key="1">
    <citation type="submission" date="2019-02" db="EMBL/GenBank/DDBJ databases">
        <title>Draft genome sequence of Muricauda sp. 176CP4-71.</title>
        <authorList>
            <person name="Park J.-S."/>
        </authorList>
    </citation>
    <scope>NUCLEOTIDE SEQUENCE [LARGE SCALE GENOMIC DNA]</scope>
    <source>
        <strain evidence="4">176GS2-150</strain>
    </source>
</reference>